<evidence type="ECO:0000256" key="2">
    <source>
        <dbReference type="SAM" id="MobiDB-lite"/>
    </source>
</evidence>
<sequence>MRRREQSRRLRRYAVLPALALLLSVGLTSPPAQSDPGSPQPPAAPESPAPKSPAPANDPGKASAYAETRPEQFDIVIERDVPITMRDGRVLRADIHRPAVRGTQTPADGEFPVILVQTPYGKSVGNSGLGEMSPYLVRRGYVGVIVDVAGTGGSEGQSQLFGTSEALDGAEMVEWSAALDGSNGTVGLLGGSYLGIDQVFTAAAVGPDSPLKAIFPIATASDPYRDLFVAGGIVNLVSSVGLIGGYFGLRTFTPFAERMSDPADALRLSLEHGLAGIPFELTTGIHALTDTGRVHDSAYWQERAPQNVLDKVVANDVAAYLVGGQYDVFQRGEPLLYSGLQNAWSGRSVWAPMEPGQQVTSRYQLLTGPWDHGNQGSTVDLDAIELAWFDHWLKGVDTGITDTTTPFHVQEPGGASYSIRNYPAETAPHQRIDLHPGTQLAPGAPTATTGQQKVHYRPIALSCQRALVQWSAGLTRDLYEGCKGTGLTKPQAGDVAYDSGVLTEDVRLAGPVGLTIQARSNVAQTVFVTTLQSIAPDGTITDISSGALLGSARAIDPTRSWTVNGDGLALPYHPHTKAAEKPVQVNQMTRYDIEIRPVFETVPAGHRLRLLIQTGDTPHLLTSPLRLLGSLLGTYTVQNNAVHRSWLELPIASGSLPAAAGAPESSDPLVAALGALLGSLS</sequence>
<dbReference type="InterPro" id="IPR005674">
    <property type="entry name" value="CocE/Ser_esterase"/>
</dbReference>
<evidence type="ECO:0000256" key="1">
    <source>
        <dbReference type="ARBA" id="ARBA00022801"/>
    </source>
</evidence>
<dbReference type="Gene3D" id="3.40.50.1820">
    <property type="entry name" value="alpha/beta hydrolase"/>
    <property type="match status" value="1"/>
</dbReference>
<dbReference type="PANTHER" id="PTHR43056">
    <property type="entry name" value="PEPTIDASE S9 PROLYL OLIGOPEPTIDASE"/>
    <property type="match status" value="1"/>
</dbReference>
<dbReference type="InterPro" id="IPR050585">
    <property type="entry name" value="Xaa-Pro_dipeptidyl-ppase/CocE"/>
</dbReference>
<keyword evidence="3" id="KW-0812">Transmembrane</keyword>
<evidence type="ECO:0000313" key="6">
    <source>
        <dbReference type="EMBL" id="NYG59052.1"/>
    </source>
</evidence>
<keyword evidence="3" id="KW-1133">Transmembrane helix</keyword>
<dbReference type="Pfam" id="PF02129">
    <property type="entry name" value="Peptidase_S15"/>
    <property type="match status" value="1"/>
</dbReference>
<dbReference type="InterPro" id="IPR008979">
    <property type="entry name" value="Galactose-bd-like_sf"/>
</dbReference>
<feature type="region of interest" description="Disordered" evidence="2">
    <location>
        <begin position="27"/>
        <end position="69"/>
    </location>
</feature>
<evidence type="ECO:0000259" key="5">
    <source>
        <dbReference type="SMART" id="SM00939"/>
    </source>
</evidence>
<dbReference type="AlphaFoldDB" id="A0A7Y9UQA2"/>
<keyword evidence="4" id="KW-0732">Signal</keyword>
<feature type="transmembrane region" description="Helical" evidence="3">
    <location>
        <begin position="227"/>
        <end position="249"/>
    </location>
</feature>
<feature type="domain" description="Xaa-Pro dipeptidyl-peptidase C-terminal" evidence="5">
    <location>
        <begin position="386"/>
        <end position="645"/>
    </location>
</feature>
<feature type="chain" id="PRO_5030563515" description="Xaa-Pro dipeptidyl-peptidase C-terminal domain-containing protein" evidence="4">
    <location>
        <begin position="35"/>
        <end position="681"/>
    </location>
</feature>
<dbReference type="Pfam" id="PF08530">
    <property type="entry name" value="PepX_C"/>
    <property type="match status" value="1"/>
</dbReference>
<proteinExistence type="predicted"/>
<keyword evidence="3" id="KW-0472">Membrane</keyword>
<comment type="caution">
    <text evidence="6">The sequence shown here is derived from an EMBL/GenBank/DDBJ whole genome shotgun (WGS) entry which is preliminary data.</text>
</comment>
<dbReference type="Gene3D" id="2.60.120.260">
    <property type="entry name" value="Galactose-binding domain-like"/>
    <property type="match status" value="1"/>
</dbReference>
<organism evidence="6 7">
    <name type="scientific">Nocardioides daedukensis</name>
    <dbReference type="NCBI Taxonomy" id="634462"/>
    <lineage>
        <taxon>Bacteria</taxon>
        <taxon>Bacillati</taxon>
        <taxon>Actinomycetota</taxon>
        <taxon>Actinomycetes</taxon>
        <taxon>Propionibacteriales</taxon>
        <taxon>Nocardioidaceae</taxon>
        <taxon>Nocardioides</taxon>
    </lineage>
</organism>
<name>A0A7Y9UQA2_9ACTN</name>
<dbReference type="EMBL" id="JACCAA010000001">
    <property type="protein sequence ID" value="NYG59052.1"/>
    <property type="molecule type" value="Genomic_DNA"/>
</dbReference>
<feature type="signal peptide" evidence="4">
    <location>
        <begin position="1"/>
        <end position="34"/>
    </location>
</feature>
<evidence type="ECO:0000256" key="4">
    <source>
        <dbReference type="SAM" id="SignalP"/>
    </source>
</evidence>
<dbReference type="InterPro" id="IPR029058">
    <property type="entry name" value="AB_hydrolase_fold"/>
</dbReference>
<evidence type="ECO:0000313" key="7">
    <source>
        <dbReference type="Proteomes" id="UP000540656"/>
    </source>
</evidence>
<evidence type="ECO:0000256" key="3">
    <source>
        <dbReference type="SAM" id="Phobius"/>
    </source>
</evidence>
<dbReference type="SUPFAM" id="SSF53474">
    <property type="entry name" value="alpha/beta-Hydrolases"/>
    <property type="match status" value="1"/>
</dbReference>
<dbReference type="Gene3D" id="1.10.3020.10">
    <property type="entry name" value="alpha-amino acid ester hydrolase ( Helical cap domain)"/>
    <property type="match status" value="1"/>
</dbReference>
<dbReference type="SUPFAM" id="SSF49785">
    <property type="entry name" value="Galactose-binding domain-like"/>
    <property type="match status" value="1"/>
</dbReference>
<dbReference type="InterPro" id="IPR000383">
    <property type="entry name" value="Xaa-Pro-like_dom"/>
</dbReference>
<gene>
    <name evidence="6" type="ORF">BJ980_001975</name>
</gene>
<dbReference type="InterPro" id="IPR013736">
    <property type="entry name" value="Xaa-Pro_dipept_C"/>
</dbReference>
<dbReference type="Proteomes" id="UP000540656">
    <property type="component" value="Unassembled WGS sequence"/>
</dbReference>
<keyword evidence="1" id="KW-0378">Hydrolase</keyword>
<dbReference type="GO" id="GO:0008239">
    <property type="term" value="F:dipeptidyl-peptidase activity"/>
    <property type="evidence" value="ECO:0007669"/>
    <property type="project" value="InterPro"/>
</dbReference>
<protein>
    <recommendedName>
        <fullName evidence="5">Xaa-Pro dipeptidyl-peptidase C-terminal domain-containing protein</fullName>
    </recommendedName>
</protein>
<dbReference type="SMART" id="SM00939">
    <property type="entry name" value="PepX_C"/>
    <property type="match status" value="1"/>
</dbReference>
<feature type="compositionally biased region" description="Pro residues" evidence="2">
    <location>
        <begin position="38"/>
        <end position="53"/>
    </location>
</feature>
<dbReference type="NCBIfam" id="TIGR00976">
    <property type="entry name" value="CocE_NonD"/>
    <property type="match status" value="1"/>
</dbReference>
<accession>A0A7Y9UQA2</accession>
<feature type="compositionally biased region" description="Low complexity" evidence="2">
    <location>
        <begin position="27"/>
        <end position="37"/>
    </location>
</feature>
<keyword evidence="7" id="KW-1185">Reference proteome</keyword>
<dbReference type="RefSeq" id="WP_179502146.1">
    <property type="nucleotide sequence ID" value="NZ_JACCAA010000001.1"/>
</dbReference>
<reference evidence="6 7" key="1">
    <citation type="submission" date="2020-07" db="EMBL/GenBank/DDBJ databases">
        <title>Sequencing the genomes of 1000 actinobacteria strains.</title>
        <authorList>
            <person name="Klenk H.-P."/>
        </authorList>
    </citation>
    <scope>NUCLEOTIDE SEQUENCE [LARGE SCALE GENOMIC DNA]</scope>
    <source>
        <strain evidence="6 7">DSM 23819</strain>
    </source>
</reference>
<dbReference type="PANTHER" id="PTHR43056:SF10">
    <property type="entry name" value="COCE_NOND FAMILY, PUTATIVE (AFU_ORTHOLOGUE AFUA_7G00600)-RELATED"/>
    <property type="match status" value="1"/>
</dbReference>